<dbReference type="Pfam" id="PF24572">
    <property type="entry name" value="RBD_RDR6"/>
    <property type="match status" value="1"/>
</dbReference>
<keyword evidence="6 9" id="KW-0943">RNA-mediated gene silencing</keyword>
<dbReference type="OrthoDB" id="6513042at2759"/>
<evidence type="ECO:0000256" key="2">
    <source>
        <dbReference type="ARBA" id="ARBA00022484"/>
    </source>
</evidence>
<dbReference type="Pfam" id="PF05183">
    <property type="entry name" value="RdRP"/>
    <property type="match status" value="1"/>
</dbReference>
<accession>A0A2G9HVS2</accession>
<dbReference type="Pfam" id="PF26252">
    <property type="entry name" value="RdRP_helical"/>
    <property type="match status" value="1"/>
</dbReference>
<keyword evidence="5 8" id="KW-0694">RNA-binding</keyword>
<evidence type="ECO:0000256" key="8">
    <source>
        <dbReference type="PROSITE-ProRule" id="PRU00176"/>
    </source>
</evidence>
<keyword evidence="3 9" id="KW-0808">Transferase</keyword>
<dbReference type="AlphaFoldDB" id="A0A2G9HVS2"/>
<dbReference type="InterPro" id="IPR058751">
    <property type="entry name" value="RDRP_helical"/>
</dbReference>
<evidence type="ECO:0000259" key="10">
    <source>
        <dbReference type="PROSITE" id="PS50102"/>
    </source>
</evidence>
<dbReference type="Pfam" id="PF24577">
    <property type="entry name" value="RDR6_2nd"/>
    <property type="match status" value="1"/>
</dbReference>
<dbReference type="Pfam" id="PF26253">
    <property type="entry name" value="RdRP_head"/>
    <property type="match status" value="1"/>
</dbReference>
<dbReference type="EMBL" id="NKXS01000915">
    <property type="protein sequence ID" value="PIN21599.1"/>
    <property type="molecule type" value="Genomic_DNA"/>
</dbReference>
<comment type="catalytic activity">
    <reaction evidence="7 9">
        <text>RNA(n) + a ribonucleoside 5'-triphosphate = RNA(n+1) + diphosphate</text>
        <dbReference type="Rhea" id="RHEA:21248"/>
        <dbReference type="Rhea" id="RHEA-COMP:14527"/>
        <dbReference type="Rhea" id="RHEA-COMP:17342"/>
        <dbReference type="ChEBI" id="CHEBI:33019"/>
        <dbReference type="ChEBI" id="CHEBI:61557"/>
        <dbReference type="ChEBI" id="CHEBI:140395"/>
        <dbReference type="EC" id="2.7.7.48"/>
    </reaction>
</comment>
<comment type="similarity">
    <text evidence="1 9">Belongs to the RdRP family.</text>
</comment>
<evidence type="ECO:0000256" key="7">
    <source>
        <dbReference type="ARBA" id="ARBA00048744"/>
    </source>
</evidence>
<dbReference type="InterPro" id="IPR007855">
    <property type="entry name" value="RDRP"/>
</dbReference>
<evidence type="ECO:0000256" key="3">
    <source>
        <dbReference type="ARBA" id="ARBA00022679"/>
    </source>
</evidence>
<dbReference type="PANTHER" id="PTHR23079">
    <property type="entry name" value="RNA-DEPENDENT RNA POLYMERASE"/>
    <property type="match status" value="1"/>
</dbReference>
<dbReference type="Proteomes" id="UP000231279">
    <property type="component" value="Unassembled WGS sequence"/>
</dbReference>
<evidence type="ECO:0000313" key="11">
    <source>
        <dbReference type="EMBL" id="PIN21599.1"/>
    </source>
</evidence>
<evidence type="ECO:0000256" key="5">
    <source>
        <dbReference type="ARBA" id="ARBA00022884"/>
    </source>
</evidence>
<name>A0A2G9HVS2_9LAMI</name>
<sequence>MTLTNRTMGSEISDTDLIVTQISVGGLEKFVTAKMLLDYFEDNVGLVWRCRLKTSSTPPDSYPNYEIDTERVQRKNEYVKVEPHAFVHFAVAGSANSALEAAGRGDLILGRPLKVSLGPQNPHRLNERRRTTTPYKLSDVFVEIGVMRSPDEFIVGWSGPRRGVDFLVDPFNGTCKLHFTKDTAFSFKGEARPAVINCNFMIEFLPREINEIKHYKDFTSLVVIVQLASSPLVYYRTADDDIEESVPFDLLDDDDPWIRTTDFTPSGAIGRCNTYRISVRPRNGSHLSKALGYLRNRRVTVLDGCPRQQLQVRDEPDFGMPMSDPFFCIQYKEGISFKIMFLVNAVMHKGIINQHQMSEKFFDLLRSQPEELTTVALKRMYSFKHPVDDAFKALKNLQQWLLNNPKILERPREMDDIVEVRRLIITPAKAYCLPPEVELSNRVLRNYRNIADRFLRVTFMDEAMQTLNKNVLTYFVTPIVRDITSNSGPQRTTMFKRVKDILTNGFYLCGRKYSFLAFSANQLRDRSAWFFAEDKNIGVATIKSWMGKFTNRNVAKCAARMGQCFSSTYATVEVPSTEVNSKLPDIERNDYVFSDGIGMISADLAMEVAEKLQLSTKPPCAYQIRYAGYKGVVAGWPAKNDGFRLYLRPSMKKFESNHTILEICSWTRFQPGFLNRQIITLLSALDVQDDIFWRMQETMVSRLDQMLEDTDMAFDVLTASCTDQGNTAAIMLSAGFKPQTEPHLRGMLTSIRAAQLADLREKARIFVPNGRWLMGCLDELGVLESGQCFIQVSNPSLEDCFVKHGSHFSESEKRLQVIKGLVAIAKNPCLHPGDVRILEAVDVPGLHHLYDCLIFPQKGERPHTNEASGSDLDGDLYFVTWDENLLPPSKRSWTPMEYAPGEIKQLPREVKHSDIIEFFAKNMVNESLGAICNAHVVHADLSEYGALDEKCIKLAELAATAVDFPKTGKIVSMPADLKPKMYPDFMGKEEFQTYNSSKILGKLYRKVRDAYDKDYEASSQHAFAWESSTYDGDLEIPGSTSFITDAWDCKCSYDGQLIGLLGQYKVNREEEVVTGHIWSMPKYKSKKQGELKERLKHAYSTLRKDFRKVFECMDPEFDQLSDDEKNILYERKASAWYHVTYHESYVKKSKELQLLDDSGKTVMLSFAWIAADYLARIKIRHRRMENDISTKPIDSLGRYLADKI</sequence>
<dbReference type="InterPro" id="IPR057297">
    <property type="entry name" value="RDR6-like_2nd"/>
</dbReference>
<evidence type="ECO:0000256" key="9">
    <source>
        <dbReference type="RuleBase" id="RU363098"/>
    </source>
</evidence>
<comment type="caution">
    <text evidence="11">The sequence shown here is derived from an EMBL/GenBank/DDBJ whole genome shotgun (WGS) entry which is preliminary data.</text>
</comment>
<dbReference type="InterPro" id="IPR057596">
    <property type="entry name" value="RDRP_core"/>
</dbReference>
<comment type="function">
    <text evidence="9">Probably involved in the RNA silencing pathway and required for the generation of small interfering RNAs (siRNAs).</text>
</comment>
<keyword evidence="2 9" id="KW-0696">RNA-directed RNA polymerase</keyword>
<dbReference type="InterPro" id="IPR000504">
    <property type="entry name" value="RRM_dom"/>
</dbReference>
<dbReference type="PROSITE" id="PS50102">
    <property type="entry name" value="RRM"/>
    <property type="match status" value="1"/>
</dbReference>
<dbReference type="InterPro" id="IPR058752">
    <property type="entry name" value="RDRP_C_head"/>
</dbReference>
<dbReference type="Gene3D" id="3.30.70.330">
    <property type="match status" value="1"/>
</dbReference>
<evidence type="ECO:0000313" key="12">
    <source>
        <dbReference type="Proteomes" id="UP000231279"/>
    </source>
</evidence>
<dbReference type="InterPro" id="IPR035979">
    <property type="entry name" value="RBD_domain_sf"/>
</dbReference>
<keyword evidence="4 9" id="KW-0548">Nucleotidyltransferase</keyword>
<reference evidence="12" key="1">
    <citation type="journal article" date="2018" name="Gigascience">
        <title>Genome assembly of the Pink Ipe (Handroanthus impetiginosus, Bignoniaceae), a highly valued, ecologically keystone Neotropical timber forest tree.</title>
        <authorList>
            <person name="Silva-Junior O.B."/>
            <person name="Grattapaglia D."/>
            <person name="Novaes E."/>
            <person name="Collevatti R.G."/>
        </authorList>
    </citation>
    <scope>NUCLEOTIDE SEQUENCE [LARGE SCALE GENOMIC DNA]</scope>
    <source>
        <strain evidence="12">cv. UFG-1</strain>
    </source>
</reference>
<dbReference type="STRING" id="429701.A0A2G9HVS2"/>
<protein>
    <recommendedName>
        <fullName evidence="9">RNA-dependent RNA polymerase</fullName>
        <ecNumber evidence="9">2.7.7.48</ecNumber>
    </recommendedName>
</protein>
<dbReference type="PANTHER" id="PTHR23079:SF18">
    <property type="entry name" value="RNA-DEPENDENT RNA POLYMERASE 6"/>
    <property type="match status" value="1"/>
</dbReference>
<evidence type="ECO:0000256" key="4">
    <source>
        <dbReference type="ARBA" id="ARBA00022695"/>
    </source>
</evidence>
<dbReference type="CDD" id="cd00590">
    <property type="entry name" value="RRM_SF"/>
    <property type="match status" value="1"/>
</dbReference>
<organism evidence="11 12">
    <name type="scientific">Handroanthus impetiginosus</name>
    <dbReference type="NCBI Taxonomy" id="429701"/>
    <lineage>
        <taxon>Eukaryota</taxon>
        <taxon>Viridiplantae</taxon>
        <taxon>Streptophyta</taxon>
        <taxon>Embryophyta</taxon>
        <taxon>Tracheophyta</taxon>
        <taxon>Spermatophyta</taxon>
        <taxon>Magnoliopsida</taxon>
        <taxon>eudicotyledons</taxon>
        <taxon>Gunneridae</taxon>
        <taxon>Pentapetalae</taxon>
        <taxon>asterids</taxon>
        <taxon>lamiids</taxon>
        <taxon>Lamiales</taxon>
        <taxon>Bignoniaceae</taxon>
        <taxon>Crescentiina</taxon>
        <taxon>Tabebuia alliance</taxon>
        <taxon>Handroanthus</taxon>
    </lineage>
</organism>
<dbReference type="InterPro" id="IPR057298">
    <property type="entry name" value="RDR6-like_RBD"/>
</dbReference>
<proteinExistence type="inferred from homology"/>
<dbReference type="GO" id="GO:0030422">
    <property type="term" value="P:siRNA processing"/>
    <property type="evidence" value="ECO:0007669"/>
    <property type="project" value="TreeGrafter"/>
</dbReference>
<dbReference type="InterPro" id="IPR012677">
    <property type="entry name" value="Nucleotide-bd_a/b_plait_sf"/>
</dbReference>
<keyword evidence="12" id="KW-1185">Reference proteome</keyword>
<dbReference type="GO" id="GO:0003723">
    <property type="term" value="F:RNA binding"/>
    <property type="evidence" value="ECO:0007669"/>
    <property type="project" value="UniProtKB-UniRule"/>
</dbReference>
<feature type="domain" description="RRM" evidence="10">
    <location>
        <begin position="20"/>
        <end position="120"/>
    </location>
</feature>
<evidence type="ECO:0000256" key="1">
    <source>
        <dbReference type="ARBA" id="ARBA00005762"/>
    </source>
</evidence>
<dbReference type="SUPFAM" id="SSF54928">
    <property type="entry name" value="RNA-binding domain, RBD"/>
    <property type="match status" value="1"/>
</dbReference>
<evidence type="ECO:0000256" key="6">
    <source>
        <dbReference type="ARBA" id="ARBA00023158"/>
    </source>
</evidence>
<dbReference type="GO" id="GO:0031380">
    <property type="term" value="C:nuclear RNA-directed RNA polymerase complex"/>
    <property type="evidence" value="ECO:0007669"/>
    <property type="project" value="TreeGrafter"/>
</dbReference>
<gene>
    <name evidence="11" type="ORF">CDL12_05678</name>
</gene>
<dbReference type="GO" id="GO:0003968">
    <property type="term" value="F:RNA-directed RNA polymerase activity"/>
    <property type="evidence" value="ECO:0007669"/>
    <property type="project" value="UniProtKB-KW"/>
</dbReference>
<dbReference type="EC" id="2.7.7.48" evidence="9"/>